<dbReference type="AlphaFoldDB" id="A0A7C8YI10"/>
<accession>A0A7C8YI10</accession>
<name>A0A7C8YI10_OPUST</name>
<organism evidence="1">
    <name type="scientific">Opuntia streptacantha</name>
    <name type="common">Prickly pear cactus</name>
    <name type="synonym">Opuntia cardona</name>
    <dbReference type="NCBI Taxonomy" id="393608"/>
    <lineage>
        <taxon>Eukaryota</taxon>
        <taxon>Viridiplantae</taxon>
        <taxon>Streptophyta</taxon>
        <taxon>Embryophyta</taxon>
        <taxon>Tracheophyta</taxon>
        <taxon>Spermatophyta</taxon>
        <taxon>Magnoliopsida</taxon>
        <taxon>eudicotyledons</taxon>
        <taxon>Gunneridae</taxon>
        <taxon>Pentapetalae</taxon>
        <taxon>Caryophyllales</taxon>
        <taxon>Cactineae</taxon>
        <taxon>Cactaceae</taxon>
        <taxon>Opuntioideae</taxon>
        <taxon>Opuntia</taxon>
    </lineage>
</organism>
<dbReference type="EMBL" id="GISG01021580">
    <property type="protein sequence ID" value="MBA4618657.1"/>
    <property type="molecule type" value="Transcribed_RNA"/>
</dbReference>
<evidence type="ECO:0000313" key="1">
    <source>
        <dbReference type="EMBL" id="MBA4618657.1"/>
    </source>
</evidence>
<proteinExistence type="predicted"/>
<sequence length="108" mass="12849">MTLWRRNCGSSLTKTMRMVNRRRLMFLCRKQYPVLEISLMLRLKVPCSSLRSRQETRDCSGKGMFHLLMCQGMMKGHPDLIRLLEGKHQEAVLTRHPNTMLFWLKQRV</sequence>
<protein>
    <submittedName>
        <fullName evidence="1">Uncharacterized protein</fullName>
    </submittedName>
</protein>
<reference evidence="1" key="2">
    <citation type="submission" date="2020-07" db="EMBL/GenBank/DDBJ databases">
        <authorList>
            <person name="Vera ALvarez R."/>
            <person name="Arias-Moreno D.M."/>
            <person name="Jimenez-Jacinto V."/>
            <person name="Jimenez-Bremont J.F."/>
            <person name="Swaminathan K."/>
            <person name="Moose S.P."/>
            <person name="Guerrero-Gonzalez M.L."/>
            <person name="Marino-Ramirez L."/>
            <person name="Landsman D."/>
            <person name="Rodriguez-Kessler M."/>
            <person name="Delgado-Sanchez P."/>
        </authorList>
    </citation>
    <scope>NUCLEOTIDE SEQUENCE</scope>
    <source>
        <tissue evidence="1">Cladode</tissue>
    </source>
</reference>
<reference evidence="1" key="1">
    <citation type="journal article" date="2013" name="J. Plant Res.">
        <title>Effect of fungi and light on seed germination of three Opuntia species from semiarid lands of central Mexico.</title>
        <authorList>
            <person name="Delgado-Sanchez P."/>
            <person name="Jimenez-Bremont J.F."/>
            <person name="Guerrero-Gonzalez Mde L."/>
            <person name="Flores J."/>
        </authorList>
    </citation>
    <scope>NUCLEOTIDE SEQUENCE</scope>
    <source>
        <tissue evidence="1">Cladode</tissue>
    </source>
</reference>